<reference evidence="2 3" key="1">
    <citation type="submission" date="2016-11" db="EMBL/GenBank/DDBJ databases">
        <authorList>
            <person name="Jaros S."/>
            <person name="Januszkiewicz K."/>
            <person name="Wedrychowicz H."/>
        </authorList>
    </citation>
    <scope>NUCLEOTIDE SEQUENCE [LARGE SCALE GENOMIC DNA]</scope>
    <source>
        <strain evidence="2 3">DSM 27406</strain>
    </source>
</reference>
<name>A0A1M7GZX5_9BACT</name>
<dbReference type="Gene3D" id="3.90.550.10">
    <property type="entry name" value="Spore Coat Polysaccharide Biosynthesis Protein SpsA, Chain A"/>
    <property type="match status" value="1"/>
</dbReference>
<dbReference type="Pfam" id="PF00535">
    <property type="entry name" value="Glycos_transf_2"/>
    <property type="match status" value="1"/>
</dbReference>
<dbReference type="InterPro" id="IPR001173">
    <property type="entry name" value="Glyco_trans_2-like"/>
</dbReference>
<dbReference type="STRING" id="1419482.SAMN05444266_10730"/>
<dbReference type="Proteomes" id="UP000184420">
    <property type="component" value="Unassembled WGS sequence"/>
</dbReference>
<organism evidence="2 3">
    <name type="scientific">Chitinophaga jiangningensis</name>
    <dbReference type="NCBI Taxonomy" id="1419482"/>
    <lineage>
        <taxon>Bacteria</taxon>
        <taxon>Pseudomonadati</taxon>
        <taxon>Bacteroidota</taxon>
        <taxon>Chitinophagia</taxon>
        <taxon>Chitinophagales</taxon>
        <taxon>Chitinophagaceae</taxon>
        <taxon>Chitinophaga</taxon>
    </lineage>
</organism>
<keyword evidence="3" id="KW-1185">Reference proteome</keyword>
<dbReference type="PROSITE" id="PS51450">
    <property type="entry name" value="LRR"/>
    <property type="match status" value="1"/>
</dbReference>
<evidence type="ECO:0000313" key="3">
    <source>
        <dbReference type="Proteomes" id="UP000184420"/>
    </source>
</evidence>
<gene>
    <name evidence="2" type="ORF">SAMN05444266_10730</name>
</gene>
<dbReference type="RefSeq" id="WP_073083924.1">
    <property type="nucleotide sequence ID" value="NZ_FRBL01000007.1"/>
</dbReference>
<protein>
    <submittedName>
        <fullName evidence="2">Glycosyl transferase family 2</fullName>
    </submittedName>
</protein>
<dbReference type="InterPro" id="IPR001611">
    <property type="entry name" value="Leu-rich_rpt"/>
</dbReference>
<keyword evidence="2" id="KW-0808">Transferase</keyword>
<proteinExistence type="predicted"/>
<evidence type="ECO:0000313" key="2">
    <source>
        <dbReference type="EMBL" id="SHM21952.1"/>
    </source>
</evidence>
<dbReference type="GO" id="GO:0016758">
    <property type="term" value="F:hexosyltransferase activity"/>
    <property type="evidence" value="ECO:0007669"/>
    <property type="project" value="UniProtKB-ARBA"/>
</dbReference>
<dbReference type="InterPro" id="IPR029044">
    <property type="entry name" value="Nucleotide-diphossugar_trans"/>
</dbReference>
<dbReference type="EMBL" id="FRBL01000007">
    <property type="protein sequence ID" value="SHM21952.1"/>
    <property type="molecule type" value="Genomic_DNA"/>
</dbReference>
<feature type="domain" description="Glycosyltransferase 2-like" evidence="1">
    <location>
        <begin position="12"/>
        <end position="149"/>
    </location>
</feature>
<dbReference type="PANTHER" id="PTHR22916:SF3">
    <property type="entry name" value="UDP-GLCNAC:BETAGAL BETA-1,3-N-ACETYLGLUCOSAMINYLTRANSFERASE-LIKE PROTEIN 1"/>
    <property type="match status" value="1"/>
</dbReference>
<dbReference type="PANTHER" id="PTHR22916">
    <property type="entry name" value="GLYCOSYLTRANSFERASE"/>
    <property type="match status" value="1"/>
</dbReference>
<accession>A0A1M7GZX5</accession>
<sequence>MLTSDKRSPLVTIVAATYNGERFLRPQLDSLVNQTYPNLEIIVLDDCSKDGTWAILEEYAARYPHFQIHRNDNNLGYIKNFEKVSGMAKGAYISYADQDDVWDLDKTQLLMDAIGDHPMIYCDSAMVDGNLESLGISHNNLKKLQDFDNPLYFATDNCVGGHALIAKREVVMGSMPFPTVMPHDLWLAFNATLHGTILYYDKAMVKWRQHGFNVTKDKKPQELKIREARERLQTFAGKCDTAHAKEKQVLEELYESYASTGFGDSWKRMVLFFKYKKYFLAMKRRNEFRKDMFCLKMFVKIREHVA</sequence>
<evidence type="ECO:0000259" key="1">
    <source>
        <dbReference type="Pfam" id="PF00535"/>
    </source>
</evidence>
<dbReference type="AlphaFoldDB" id="A0A1M7GZX5"/>
<dbReference type="SUPFAM" id="SSF53448">
    <property type="entry name" value="Nucleotide-diphospho-sugar transferases"/>
    <property type="match status" value="1"/>
</dbReference>